<dbReference type="GO" id="GO:0046872">
    <property type="term" value="F:metal ion binding"/>
    <property type="evidence" value="ECO:0007669"/>
    <property type="project" value="UniProtKB-KW"/>
</dbReference>
<keyword evidence="2" id="KW-0479">Metal-binding</keyword>
<dbReference type="GO" id="GO:0003824">
    <property type="term" value="F:catalytic activity"/>
    <property type="evidence" value="ECO:0007669"/>
    <property type="project" value="InterPro"/>
</dbReference>
<dbReference type="Gene3D" id="1.10.340.30">
    <property type="entry name" value="Hypothetical protein, domain 2"/>
    <property type="match status" value="1"/>
</dbReference>
<name>A0A6P1M5U8_9BACT</name>
<reference evidence="6 7" key="1">
    <citation type="submission" date="2020-01" db="EMBL/GenBank/DDBJ databases">
        <title>Ponticoccus aerotolerans gen. nov., sp. nov., an anaerobic bacterium and proposal of Ponticoccusceae fam. nov., Ponticoccusles ord. nov. and Ponticoccuse classis nov. in the phylum Kiritimatiellaeota.</title>
        <authorList>
            <person name="Zhou L.Y."/>
            <person name="Du Z.J."/>
        </authorList>
    </citation>
    <scope>NUCLEOTIDE SEQUENCE [LARGE SCALE GENOMIC DNA]</scope>
    <source>
        <strain evidence="6 7">S-5007</strain>
    </source>
</reference>
<dbReference type="Gene3D" id="1.10.1670.10">
    <property type="entry name" value="Helix-hairpin-Helix base-excision DNA repair enzymes (C-terminal)"/>
    <property type="match status" value="1"/>
</dbReference>
<dbReference type="EMBL" id="CP047593">
    <property type="protein sequence ID" value="QHI69211.1"/>
    <property type="molecule type" value="Genomic_DNA"/>
</dbReference>
<dbReference type="SUPFAM" id="SSF48150">
    <property type="entry name" value="DNA-glycosylase"/>
    <property type="match status" value="1"/>
</dbReference>
<dbReference type="InterPro" id="IPR023170">
    <property type="entry name" value="HhH_base_excis_C"/>
</dbReference>
<dbReference type="PANTHER" id="PTHR10359:SF19">
    <property type="entry name" value="DNA REPAIR GLYCOSYLASE MJ1434-RELATED"/>
    <property type="match status" value="1"/>
</dbReference>
<keyword evidence="7" id="KW-1185">Reference proteome</keyword>
<dbReference type="AlphaFoldDB" id="A0A6P1M5U8"/>
<dbReference type="PIRSF" id="PIRSF001435">
    <property type="entry name" value="Nth"/>
    <property type="match status" value="1"/>
</dbReference>
<keyword evidence="3" id="KW-0408">Iron</keyword>
<dbReference type="GO" id="GO:0006284">
    <property type="term" value="P:base-excision repair"/>
    <property type="evidence" value="ECO:0007669"/>
    <property type="project" value="InterPro"/>
</dbReference>
<evidence type="ECO:0000313" key="6">
    <source>
        <dbReference type="EMBL" id="QHI69211.1"/>
    </source>
</evidence>
<dbReference type="Pfam" id="PF00730">
    <property type="entry name" value="HhH-GPD"/>
    <property type="match status" value="1"/>
</dbReference>
<proteinExistence type="predicted"/>
<dbReference type="CDD" id="cd00056">
    <property type="entry name" value="ENDO3c"/>
    <property type="match status" value="1"/>
</dbReference>
<evidence type="ECO:0000256" key="3">
    <source>
        <dbReference type="ARBA" id="ARBA00023004"/>
    </source>
</evidence>
<evidence type="ECO:0000256" key="1">
    <source>
        <dbReference type="ARBA" id="ARBA00022485"/>
    </source>
</evidence>
<evidence type="ECO:0000256" key="4">
    <source>
        <dbReference type="ARBA" id="ARBA00023014"/>
    </source>
</evidence>
<dbReference type="PANTHER" id="PTHR10359">
    <property type="entry name" value="A/G-SPECIFIC ADENINE GLYCOSYLASE/ENDONUCLEASE III"/>
    <property type="match status" value="1"/>
</dbReference>
<dbReference type="InterPro" id="IPR011257">
    <property type="entry name" value="DNA_glycosylase"/>
</dbReference>
<sequence>MTALNKQPLSIPKIYDSLFAAHGPQNWWPARTRAEMMIGAVLTQNTAWTNVEKASSNLRKNSALNFQTLQKKSVKQIAEWIRPAGYFNQKAACLKALSGMIAEYGSVDRLFKLNTPDLRNQLLGVKGIGPETADCMLLYAAKRPVFVVDAYTRRLLAHYGYKKESESSYHNIATFFTDALPVEVQLFNEYHALIVRWGKDNSRKKAA</sequence>
<evidence type="ECO:0000313" key="7">
    <source>
        <dbReference type="Proteomes" id="UP000464954"/>
    </source>
</evidence>
<dbReference type="GO" id="GO:0051539">
    <property type="term" value="F:4 iron, 4 sulfur cluster binding"/>
    <property type="evidence" value="ECO:0007669"/>
    <property type="project" value="UniProtKB-KW"/>
</dbReference>
<organism evidence="6 7">
    <name type="scientific">Tichowtungia aerotolerans</name>
    <dbReference type="NCBI Taxonomy" id="2697043"/>
    <lineage>
        <taxon>Bacteria</taxon>
        <taxon>Pseudomonadati</taxon>
        <taxon>Kiritimatiellota</taxon>
        <taxon>Tichowtungiia</taxon>
        <taxon>Tichowtungiales</taxon>
        <taxon>Tichowtungiaceae</taxon>
        <taxon>Tichowtungia</taxon>
    </lineage>
</organism>
<evidence type="ECO:0000259" key="5">
    <source>
        <dbReference type="SMART" id="SM00478"/>
    </source>
</evidence>
<dbReference type="RefSeq" id="WP_160628315.1">
    <property type="nucleotide sequence ID" value="NZ_CP047593.1"/>
</dbReference>
<dbReference type="KEGG" id="taer:GT409_07015"/>
<evidence type="ECO:0000256" key="2">
    <source>
        <dbReference type="ARBA" id="ARBA00022723"/>
    </source>
</evidence>
<dbReference type="SMART" id="SM00478">
    <property type="entry name" value="ENDO3c"/>
    <property type="match status" value="1"/>
</dbReference>
<dbReference type="InterPro" id="IPR003265">
    <property type="entry name" value="HhH-GPD_domain"/>
</dbReference>
<feature type="domain" description="HhH-GPD" evidence="5">
    <location>
        <begin position="42"/>
        <end position="200"/>
    </location>
</feature>
<protein>
    <recommendedName>
        <fullName evidence="5">HhH-GPD domain-containing protein</fullName>
    </recommendedName>
</protein>
<keyword evidence="1" id="KW-0004">4Fe-4S</keyword>
<accession>A0A6P1M5U8</accession>
<dbReference type="Proteomes" id="UP000464954">
    <property type="component" value="Chromosome"/>
</dbReference>
<keyword evidence="4" id="KW-0411">Iron-sulfur</keyword>
<gene>
    <name evidence="6" type="ORF">GT409_07015</name>
</gene>